<gene>
    <name evidence="5" type="ORF">V0288_07955</name>
</gene>
<evidence type="ECO:0000313" key="5">
    <source>
        <dbReference type="EMBL" id="MEG3437049.1"/>
    </source>
</evidence>
<evidence type="ECO:0000256" key="3">
    <source>
        <dbReference type="ARBA" id="ARBA00023002"/>
    </source>
</evidence>
<reference evidence="5 6" key="1">
    <citation type="submission" date="2024-01" db="EMBL/GenBank/DDBJ databases">
        <title>Genomic insights into the taxonomy and metabolism of the cyanobacterium Pannus brasiliensis CCIBt3594.</title>
        <authorList>
            <person name="Machado M."/>
            <person name="Botero N.B."/>
            <person name="Andreote A.P.D."/>
            <person name="Feitosa A.M.T."/>
            <person name="Popin R."/>
            <person name="Sivonen K."/>
            <person name="Fiore M.F."/>
        </authorList>
    </citation>
    <scope>NUCLEOTIDE SEQUENCE [LARGE SCALE GENOMIC DNA]</scope>
    <source>
        <strain evidence="5 6">CCIBt3594</strain>
    </source>
</reference>
<name>A0AAW9QVP7_9CHRO</name>
<dbReference type="Gene3D" id="3.40.430.10">
    <property type="entry name" value="Dihydrofolate Reductase, subunit A"/>
    <property type="match status" value="1"/>
</dbReference>
<evidence type="ECO:0000256" key="2">
    <source>
        <dbReference type="ARBA" id="ARBA00022857"/>
    </source>
</evidence>
<evidence type="ECO:0000313" key="6">
    <source>
        <dbReference type="Proteomes" id="UP001328733"/>
    </source>
</evidence>
<dbReference type="InterPro" id="IPR050765">
    <property type="entry name" value="Riboflavin_Biosynth_HTPR"/>
</dbReference>
<dbReference type="InterPro" id="IPR024072">
    <property type="entry name" value="DHFR-like_dom_sf"/>
</dbReference>
<dbReference type="PANTHER" id="PTHR38011:SF7">
    <property type="entry name" value="2,5-DIAMINO-6-RIBOSYLAMINO-4(3H)-PYRIMIDINONE 5'-PHOSPHATE REDUCTASE"/>
    <property type="match status" value="1"/>
</dbReference>
<dbReference type="PANTHER" id="PTHR38011">
    <property type="entry name" value="DIHYDROFOLATE REDUCTASE FAMILY PROTEIN (AFU_ORTHOLOGUE AFUA_8G06820)"/>
    <property type="match status" value="1"/>
</dbReference>
<dbReference type="EMBL" id="JBAFSM010000012">
    <property type="protein sequence ID" value="MEG3437049.1"/>
    <property type="molecule type" value="Genomic_DNA"/>
</dbReference>
<evidence type="ECO:0000256" key="1">
    <source>
        <dbReference type="ARBA" id="ARBA00005104"/>
    </source>
</evidence>
<keyword evidence="2" id="KW-0521">NADP</keyword>
<organism evidence="5 6">
    <name type="scientific">Pannus brasiliensis CCIBt3594</name>
    <dbReference type="NCBI Taxonomy" id="1427578"/>
    <lineage>
        <taxon>Bacteria</taxon>
        <taxon>Bacillati</taxon>
        <taxon>Cyanobacteriota</taxon>
        <taxon>Cyanophyceae</taxon>
        <taxon>Oscillatoriophycideae</taxon>
        <taxon>Chroococcales</taxon>
        <taxon>Microcystaceae</taxon>
        <taxon>Pannus</taxon>
    </lineage>
</organism>
<dbReference type="Proteomes" id="UP001328733">
    <property type="component" value="Unassembled WGS sequence"/>
</dbReference>
<dbReference type="RefSeq" id="WP_332864533.1">
    <property type="nucleotide sequence ID" value="NZ_JBAFSM010000012.1"/>
</dbReference>
<dbReference type="AlphaFoldDB" id="A0AAW9QVP7"/>
<keyword evidence="3" id="KW-0560">Oxidoreductase</keyword>
<comment type="caution">
    <text evidence="5">The sequence shown here is derived from an EMBL/GenBank/DDBJ whole genome shotgun (WGS) entry which is preliminary data.</text>
</comment>
<protein>
    <submittedName>
        <fullName evidence="5">RibD family protein</fullName>
    </submittedName>
</protein>
<dbReference type="InterPro" id="IPR002734">
    <property type="entry name" value="RibDG_C"/>
</dbReference>
<accession>A0AAW9QVP7</accession>
<dbReference type="SUPFAM" id="SSF53597">
    <property type="entry name" value="Dihydrofolate reductase-like"/>
    <property type="match status" value="1"/>
</dbReference>
<keyword evidence="6" id="KW-1185">Reference proteome</keyword>
<dbReference type="Pfam" id="PF01872">
    <property type="entry name" value="RibD_C"/>
    <property type="match status" value="1"/>
</dbReference>
<dbReference type="GO" id="GO:0009231">
    <property type="term" value="P:riboflavin biosynthetic process"/>
    <property type="evidence" value="ECO:0007669"/>
    <property type="project" value="InterPro"/>
</dbReference>
<evidence type="ECO:0000259" key="4">
    <source>
        <dbReference type="Pfam" id="PF01872"/>
    </source>
</evidence>
<dbReference type="GO" id="GO:0008703">
    <property type="term" value="F:5-amino-6-(5-phosphoribosylamino)uracil reductase activity"/>
    <property type="evidence" value="ECO:0007669"/>
    <property type="project" value="InterPro"/>
</dbReference>
<sequence length="228" mass="24853">MNRPHTSVVLATSADGKIADASSNPARFPSQTDKSRLEAHLAGVDAAIFGAGTLRAYGTSLSVRDPALLQRRQQRGLSPQPIQIVCSASGDLDRDWRFFRQPFPRWLLTGPEGARKWPEGFDRVLILSSWRETLDEFTRLGIRNLAVLGGGELIASLLEEGAIDEIYLTICPVLIGGKNAPTPVGGRGFLAGDFPGLELVSVESLEGEIFVHYRLARDIEKVSSVRES</sequence>
<comment type="pathway">
    <text evidence="1">Cofactor biosynthesis; riboflavin biosynthesis.</text>
</comment>
<feature type="domain" description="Bacterial bifunctional deaminase-reductase C-terminal" evidence="4">
    <location>
        <begin position="8"/>
        <end position="208"/>
    </location>
</feature>
<proteinExistence type="predicted"/>